<sequence>MWDETNTKLAGVGPHFFVHYKGWKQTCVCRYSCISPCSFSPFVCACCFVFFVALWPWFRMEARDMDLRLILAYFFTDGTNGFP</sequence>
<dbReference type="Proteomes" id="UP001194468">
    <property type="component" value="Unassembled WGS sequence"/>
</dbReference>
<dbReference type="EMBL" id="WHUW01000013">
    <property type="protein sequence ID" value="KAF8439893.1"/>
    <property type="molecule type" value="Genomic_DNA"/>
</dbReference>
<organism evidence="2 4">
    <name type="scientific">Boletus edulis BED1</name>
    <dbReference type="NCBI Taxonomy" id="1328754"/>
    <lineage>
        <taxon>Eukaryota</taxon>
        <taxon>Fungi</taxon>
        <taxon>Dikarya</taxon>
        <taxon>Basidiomycota</taxon>
        <taxon>Agaricomycotina</taxon>
        <taxon>Agaricomycetes</taxon>
        <taxon>Agaricomycetidae</taxon>
        <taxon>Boletales</taxon>
        <taxon>Boletineae</taxon>
        <taxon>Boletaceae</taxon>
        <taxon>Boletoideae</taxon>
        <taxon>Boletus</taxon>
    </lineage>
</organism>
<dbReference type="AlphaFoldDB" id="A0AAD4BD68"/>
<comment type="caution">
    <text evidence="2">The sequence shown here is derived from an EMBL/GenBank/DDBJ whole genome shotgun (WGS) entry which is preliminary data.</text>
</comment>
<reference evidence="2" key="1">
    <citation type="submission" date="2019-10" db="EMBL/GenBank/DDBJ databases">
        <authorList>
            <consortium name="DOE Joint Genome Institute"/>
            <person name="Kuo A."/>
            <person name="Miyauchi S."/>
            <person name="Kiss E."/>
            <person name="Drula E."/>
            <person name="Kohler A."/>
            <person name="Sanchez-Garcia M."/>
            <person name="Andreopoulos B."/>
            <person name="Barry K.W."/>
            <person name="Bonito G."/>
            <person name="Buee M."/>
            <person name="Carver A."/>
            <person name="Chen C."/>
            <person name="Cichocki N."/>
            <person name="Clum A."/>
            <person name="Culley D."/>
            <person name="Crous P.W."/>
            <person name="Fauchery L."/>
            <person name="Girlanda M."/>
            <person name="Hayes R."/>
            <person name="Keri Z."/>
            <person name="LaButti K."/>
            <person name="Lipzen A."/>
            <person name="Lombard V."/>
            <person name="Magnuson J."/>
            <person name="Maillard F."/>
            <person name="Morin E."/>
            <person name="Murat C."/>
            <person name="Nolan M."/>
            <person name="Ohm R."/>
            <person name="Pangilinan J."/>
            <person name="Pereira M."/>
            <person name="Perotto S."/>
            <person name="Peter M."/>
            <person name="Riley R."/>
            <person name="Sitrit Y."/>
            <person name="Stielow B."/>
            <person name="Szollosi G."/>
            <person name="Zifcakova L."/>
            <person name="Stursova M."/>
            <person name="Spatafora J.W."/>
            <person name="Tedersoo L."/>
            <person name="Vaario L.-M."/>
            <person name="Yamada A."/>
            <person name="Yan M."/>
            <person name="Wang P."/>
            <person name="Xu J."/>
            <person name="Bruns T."/>
            <person name="Baldrian P."/>
            <person name="Vilgalys R."/>
            <person name="Henrissat B."/>
            <person name="Grigoriev I.V."/>
            <person name="Hibbett D."/>
            <person name="Nagy L.G."/>
            <person name="Martin F.M."/>
        </authorList>
    </citation>
    <scope>NUCLEOTIDE SEQUENCE</scope>
    <source>
        <strain evidence="2">BED1</strain>
    </source>
</reference>
<evidence type="ECO:0000313" key="4">
    <source>
        <dbReference type="Proteomes" id="UP001194468"/>
    </source>
</evidence>
<feature type="transmembrane region" description="Helical" evidence="1">
    <location>
        <begin position="39"/>
        <end position="58"/>
    </location>
</feature>
<evidence type="ECO:0000256" key="1">
    <source>
        <dbReference type="SAM" id="Phobius"/>
    </source>
</evidence>
<keyword evidence="1" id="KW-0812">Transmembrane</keyword>
<evidence type="ECO:0000313" key="2">
    <source>
        <dbReference type="EMBL" id="KAF8419636.1"/>
    </source>
</evidence>
<name>A0AAD4BD68_BOLED</name>
<proteinExistence type="predicted"/>
<dbReference type="EMBL" id="WHUW01000170">
    <property type="protein sequence ID" value="KAF8419636.1"/>
    <property type="molecule type" value="Genomic_DNA"/>
</dbReference>
<keyword evidence="1" id="KW-1133">Transmembrane helix</keyword>
<gene>
    <name evidence="3" type="ORF">L210DRAFT_3540830</name>
    <name evidence="2" type="ORF">L210DRAFT_3576304</name>
</gene>
<reference evidence="2" key="2">
    <citation type="journal article" date="2020" name="Nat. Commun.">
        <title>Large-scale genome sequencing of mycorrhizal fungi provides insights into the early evolution of symbiotic traits.</title>
        <authorList>
            <person name="Miyauchi S."/>
            <person name="Kiss E."/>
            <person name="Kuo A."/>
            <person name="Drula E."/>
            <person name="Kohler A."/>
            <person name="Sanchez-Garcia M."/>
            <person name="Morin E."/>
            <person name="Andreopoulos B."/>
            <person name="Barry K.W."/>
            <person name="Bonito G."/>
            <person name="Buee M."/>
            <person name="Carver A."/>
            <person name="Chen C."/>
            <person name="Cichocki N."/>
            <person name="Clum A."/>
            <person name="Culley D."/>
            <person name="Crous P.W."/>
            <person name="Fauchery L."/>
            <person name="Girlanda M."/>
            <person name="Hayes R.D."/>
            <person name="Keri Z."/>
            <person name="LaButti K."/>
            <person name="Lipzen A."/>
            <person name="Lombard V."/>
            <person name="Magnuson J."/>
            <person name="Maillard F."/>
            <person name="Murat C."/>
            <person name="Nolan M."/>
            <person name="Ohm R.A."/>
            <person name="Pangilinan J."/>
            <person name="Pereira M.F."/>
            <person name="Perotto S."/>
            <person name="Peter M."/>
            <person name="Pfister S."/>
            <person name="Riley R."/>
            <person name="Sitrit Y."/>
            <person name="Stielow J.B."/>
            <person name="Szollosi G."/>
            <person name="Zifcakova L."/>
            <person name="Stursova M."/>
            <person name="Spatafora J.W."/>
            <person name="Tedersoo L."/>
            <person name="Vaario L.M."/>
            <person name="Yamada A."/>
            <person name="Yan M."/>
            <person name="Wang P."/>
            <person name="Xu J."/>
            <person name="Bruns T."/>
            <person name="Baldrian P."/>
            <person name="Vilgalys R."/>
            <person name="Dunand C."/>
            <person name="Henrissat B."/>
            <person name="Grigoriev I.V."/>
            <person name="Hibbett D."/>
            <person name="Nagy L.G."/>
            <person name="Martin F.M."/>
        </authorList>
    </citation>
    <scope>NUCLEOTIDE SEQUENCE</scope>
    <source>
        <strain evidence="2">BED1</strain>
    </source>
</reference>
<keyword evidence="1" id="KW-0472">Membrane</keyword>
<accession>A0AAD4BD68</accession>
<evidence type="ECO:0000313" key="3">
    <source>
        <dbReference type="EMBL" id="KAF8439893.1"/>
    </source>
</evidence>
<keyword evidence="4" id="KW-1185">Reference proteome</keyword>
<protein>
    <submittedName>
        <fullName evidence="2">Uncharacterized protein</fullName>
    </submittedName>
</protein>